<evidence type="ECO:0000256" key="7">
    <source>
        <dbReference type="ARBA" id="ARBA00023150"/>
    </source>
</evidence>
<dbReference type="CDD" id="cd02503">
    <property type="entry name" value="MobA"/>
    <property type="match status" value="1"/>
</dbReference>
<dbReference type="PANTHER" id="PTHR19136">
    <property type="entry name" value="MOLYBDENUM COFACTOR GUANYLYLTRANSFERASE"/>
    <property type="match status" value="1"/>
</dbReference>
<reference evidence="10 11" key="1">
    <citation type="submission" date="2018-06" db="EMBL/GenBank/DDBJ databases">
        <authorList>
            <person name="Liu Z.-W."/>
        </authorList>
    </citation>
    <scope>NUCLEOTIDE SEQUENCE [LARGE SCALE GENOMIC DNA]</scope>
    <source>
        <strain evidence="10 11">2b14</strain>
    </source>
</reference>
<keyword evidence="2 8" id="KW-0808">Transferase</keyword>
<keyword evidence="7 8" id="KW-0501">Molybdenum cofactor biosynthesis</keyword>
<dbReference type="EC" id="2.7.7.77" evidence="8"/>
<keyword evidence="11" id="KW-1185">Reference proteome</keyword>
<feature type="binding site" evidence="8">
    <location>
        <begin position="46"/>
        <end position="48"/>
    </location>
    <ligand>
        <name>GTP</name>
        <dbReference type="ChEBI" id="CHEBI:37565"/>
    </ligand>
</feature>
<protein>
    <recommendedName>
        <fullName evidence="8">Probable molybdenum cofactor guanylyltransferase</fullName>
        <shortName evidence="8">MoCo guanylyltransferase</shortName>
        <ecNumber evidence="8">2.7.7.77</ecNumber>
    </recommendedName>
    <alternativeName>
        <fullName evidence="8">GTP:molybdopterin guanylyltransferase</fullName>
    </alternativeName>
    <alternativeName>
        <fullName evidence="8">Mo-MPT guanylyltransferase</fullName>
    </alternativeName>
    <alternativeName>
        <fullName evidence="8">Molybdopterin guanylyltransferase</fullName>
    </alternativeName>
    <alternativeName>
        <fullName evidence="8">Molybdopterin-guanine dinucleotide synthase</fullName>
        <shortName evidence="8">MGD synthase</shortName>
    </alternativeName>
</protein>
<feature type="binding site" evidence="8">
    <location>
        <position position="133"/>
    </location>
    <ligand>
        <name>Mg(2+)</name>
        <dbReference type="ChEBI" id="CHEBI:18420"/>
    </ligand>
</feature>
<comment type="similarity">
    <text evidence="8">Belongs to the MobA family.</text>
</comment>
<evidence type="ECO:0000256" key="4">
    <source>
        <dbReference type="ARBA" id="ARBA00022741"/>
    </source>
</evidence>
<evidence type="ECO:0000313" key="10">
    <source>
        <dbReference type="EMBL" id="RAU82048.1"/>
    </source>
</evidence>
<keyword evidence="10" id="KW-0548">Nucleotidyltransferase</keyword>
<organism evidence="10 11">
    <name type="scientific">Pontibacter arcticus</name>
    <dbReference type="NCBI Taxonomy" id="2080288"/>
    <lineage>
        <taxon>Bacteria</taxon>
        <taxon>Pseudomonadati</taxon>
        <taxon>Bacteroidota</taxon>
        <taxon>Cytophagia</taxon>
        <taxon>Cytophagales</taxon>
        <taxon>Hymenobacteraceae</taxon>
        <taxon>Pontibacter</taxon>
    </lineage>
</organism>
<dbReference type="GO" id="GO:0005737">
    <property type="term" value="C:cytoplasm"/>
    <property type="evidence" value="ECO:0007669"/>
    <property type="project" value="UniProtKB-SubCell"/>
</dbReference>
<comment type="function">
    <text evidence="8">Transfers a GMP moiety from GTP to Mo-molybdopterin (Mo-MPT) cofactor (Moco or molybdenum cofactor) to form Mo-molybdopterin guanine dinucleotide (Mo-MGD) cofactor.</text>
</comment>
<comment type="subcellular location">
    <subcellularLocation>
        <location evidence="8">Cytoplasm</location>
    </subcellularLocation>
</comment>
<keyword evidence="6 8" id="KW-0342">GTP-binding</keyword>
<dbReference type="SUPFAM" id="SSF53448">
    <property type="entry name" value="Nucleotide-diphospho-sugar transferases"/>
    <property type="match status" value="1"/>
</dbReference>
<name>A0A364RCH5_9BACT</name>
<sequence length="238" mass="27025">MFDFVKDALPNWQEIPIYQLSNTTKIISFFEVQLQQAKPVLNGLVLAGGKSLRMGQDKSAMQWHGKEQRYFMAELLEQFCNEVFISCRPEQEMETGEKYKLLPDTFTGLGPYGAILSAFREQPDAAWLVVACDLPLLDETTLQQLTKHRNSSTVATTFQSPHDGFPEPLITIWEPKSYPELLAFLAQGYTCPRKVLLNSAVTLLKPLDPDALLNVNTPDELERVQLILQQRTKQLHAE</sequence>
<evidence type="ECO:0000256" key="8">
    <source>
        <dbReference type="HAMAP-Rule" id="MF_00316"/>
    </source>
</evidence>
<evidence type="ECO:0000256" key="6">
    <source>
        <dbReference type="ARBA" id="ARBA00023134"/>
    </source>
</evidence>
<dbReference type="InterPro" id="IPR013482">
    <property type="entry name" value="Molybde_CF_guanTrfase"/>
</dbReference>
<comment type="caution">
    <text evidence="10">The sequence shown here is derived from an EMBL/GenBank/DDBJ whole genome shotgun (WGS) entry which is preliminary data.</text>
</comment>
<gene>
    <name evidence="8" type="primary">mobA</name>
    <name evidence="10" type="ORF">DP923_14330</name>
</gene>
<dbReference type="AlphaFoldDB" id="A0A364RCH5"/>
<comment type="domain">
    <text evidence="8">The N-terminal domain determines nucleotide recognition and specific binding, while the C-terminal domain determines the specific binding to the target protein.</text>
</comment>
<feature type="binding site" evidence="8">
    <location>
        <position position="104"/>
    </location>
    <ligand>
        <name>GTP</name>
        <dbReference type="ChEBI" id="CHEBI:37565"/>
    </ligand>
</feature>
<feature type="binding site" evidence="8">
    <location>
        <position position="133"/>
    </location>
    <ligand>
        <name>GTP</name>
        <dbReference type="ChEBI" id="CHEBI:37565"/>
    </ligand>
</feature>
<dbReference type="GO" id="GO:0046872">
    <property type="term" value="F:metal ion binding"/>
    <property type="evidence" value="ECO:0007669"/>
    <property type="project" value="UniProtKB-KW"/>
</dbReference>
<dbReference type="GO" id="GO:0061603">
    <property type="term" value="F:molybdenum cofactor guanylyltransferase activity"/>
    <property type="evidence" value="ECO:0007669"/>
    <property type="project" value="UniProtKB-EC"/>
</dbReference>
<comment type="catalytic activity">
    <reaction evidence="8">
        <text>Mo-molybdopterin + GTP + H(+) = Mo-molybdopterin guanine dinucleotide + diphosphate</text>
        <dbReference type="Rhea" id="RHEA:34243"/>
        <dbReference type="ChEBI" id="CHEBI:15378"/>
        <dbReference type="ChEBI" id="CHEBI:33019"/>
        <dbReference type="ChEBI" id="CHEBI:37565"/>
        <dbReference type="ChEBI" id="CHEBI:71302"/>
        <dbReference type="ChEBI" id="CHEBI:71310"/>
        <dbReference type="EC" id="2.7.7.77"/>
    </reaction>
</comment>
<evidence type="ECO:0000256" key="1">
    <source>
        <dbReference type="ARBA" id="ARBA00022490"/>
    </source>
</evidence>
<dbReference type="GO" id="GO:0005525">
    <property type="term" value="F:GTP binding"/>
    <property type="evidence" value="ECO:0007669"/>
    <property type="project" value="UniProtKB-UniRule"/>
</dbReference>
<evidence type="ECO:0000256" key="5">
    <source>
        <dbReference type="ARBA" id="ARBA00022842"/>
    </source>
</evidence>
<keyword evidence="1 8" id="KW-0963">Cytoplasm</keyword>
<dbReference type="InterPro" id="IPR025877">
    <property type="entry name" value="MobA-like_NTP_Trfase"/>
</dbReference>
<dbReference type="PANTHER" id="PTHR19136:SF81">
    <property type="entry name" value="MOLYBDENUM COFACTOR GUANYLYLTRANSFERASE"/>
    <property type="match status" value="1"/>
</dbReference>
<feature type="domain" description="MobA-like NTP transferase" evidence="9">
    <location>
        <begin position="43"/>
        <end position="187"/>
    </location>
</feature>
<evidence type="ECO:0000256" key="2">
    <source>
        <dbReference type="ARBA" id="ARBA00022679"/>
    </source>
</evidence>
<dbReference type="GO" id="GO:0006777">
    <property type="term" value="P:Mo-molybdopterin cofactor biosynthetic process"/>
    <property type="evidence" value="ECO:0007669"/>
    <property type="project" value="UniProtKB-KW"/>
</dbReference>
<dbReference type="EMBL" id="QMDV01000004">
    <property type="protein sequence ID" value="RAU82048.1"/>
    <property type="molecule type" value="Genomic_DNA"/>
</dbReference>
<dbReference type="Pfam" id="PF12804">
    <property type="entry name" value="NTP_transf_3"/>
    <property type="match status" value="1"/>
</dbReference>
<dbReference type="InterPro" id="IPR029044">
    <property type="entry name" value="Nucleotide-diphossugar_trans"/>
</dbReference>
<evidence type="ECO:0000313" key="11">
    <source>
        <dbReference type="Proteomes" id="UP000251692"/>
    </source>
</evidence>
<evidence type="ECO:0000259" key="9">
    <source>
        <dbReference type="Pfam" id="PF12804"/>
    </source>
</evidence>
<keyword evidence="3 8" id="KW-0479">Metal-binding</keyword>
<comment type="caution">
    <text evidence="8">Lacks conserved residue(s) required for the propagation of feature annotation.</text>
</comment>
<dbReference type="Proteomes" id="UP000251692">
    <property type="component" value="Unassembled WGS sequence"/>
</dbReference>
<reference evidence="10 11" key="2">
    <citation type="submission" date="2018-07" db="EMBL/GenBank/DDBJ databases">
        <title>Pontibacter sp. 2b14 genomic sequence and assembly.</title>
        <authorList>
            <person name="Du Z.-J."/>
        </authorList>
    </citation>
    <scope>NUCLEOTIDE SEQUENCE [LARGE SCALE GENOMIC DNA]</scope>
    <source>
        <strain evidence="10 11">2b14</strain>
    </source>
</reference>
<dbReference type="OrthoDB" id="9788394at2"/>
<feature type="binding site" evidence="8">
    <location>
        <position position="58"/>
    </location>
    <ligand>
        <name>GTP</name>
        <dbReference type="ChEBI" id="CHEBI:37565"/>
    </ligand>
</feature>
<comment type="cofactor">
    <cofactor evidence="8">
        <name>Mg(2+)</name>
        <dbReference type="ChEBI" id="CHEBI:18420"/>
    </cofactor>
</comment>
<evidence type="ECO:0000256" key="3">
    <source>
        <dbReference type="ARBA" id="ARBA00022723"/>
    </source>
</evidence>
<keyword evidence="5 8" id="KW-0460">Magnesium</keyword>
<proteinExistence type="inferred from homology"/>
<dbReference type="HAMAP" id="MF_00316">
    <property type="entry name" value="MobA"/>
    <property type="match status" value="1"/>
</dbReference>
<dbReference type="Gene3D" id="3.90.550.10">
    <property type="entry name" value="Spore Coat Polysaccharide Biosynthesis Protein SpsA, Chain A"/>
    <property type="match status" value="1"/>
</dbReference>
<keyword evidence="4 8" id="KW-0547">Nucleotide-binding</keyword>
<accession>A0A364RCH5</accession>